<feature type="transmembrane region" description="Helical" evidence="6">
    <location>
        <begin position="250"/>
        <end position="267"/>
    </location>
</feature>
<feature type="transmembrane region" description="Helical" evidence="6">
    <location>
        <begin position="113"/>
        <end position="128"/>
    </location>
</feature>
<gene>
    <name evidence="8" type="ORF">SAMN04488051_104104</name>
</gene>
<feature type="transmembrane region" description="Helical" evidence="6">
    <location>
        <begin position="83"/>
        <end position="101"/>
    </location>
</feature>
<feature type="transmembrane region" description="Helical" evidence="6">
    <location>
        <begin position="387"/>
        <end position="405"/>
    </location>
</feature>
<dbReference type="InterPro" id="IPR007016">
    <property type="entry name" value="O-antigen_ligase-rel_domated"/>
</dbReference>
<keyword evidence="2 6" id="KW-0812">Transmembrane</keyword>
<evidence type="ECO:0000313" key="9">
    <source>
        <dbReference type="Proteomes" id="UP000198773"/>
    </source>
</evidence>
<evidence type="ECO:0000256" key="3">
    <source>
        <dbReference type="ARBA" id="ARBA00022989"/>
    </source>
</evidence>
<feature type="transmembrane region" description="Helical" evidence="6">
    <location>
        <begin position="201"/>
        <end position="218"/>
    </location>
</feature>
<keyword evidence="4 6" id="KW-0472">Membrane</keyword>
<organism evidence="8 9">
    <name type="scientific">Alkalimonas amylolytica</name>
    <dbReference type="NCBI Taxonomy" id="152573"/>
    <lineage>
        <taxon>Bacteria</taxon>
        <taxon>Pseudomonadati</taxon>
        <taxon>Pseudomonadota</taxon>
        <taxon>Gammaproteobacteria</taxon>
        <taxon>Alkalimonas</taxon>
    </lineage>
</organism>
<sequence>MSKFALFFLLLYGGGLIAVLAYNGAAAFFLYQLVYMFNPENRWWSADIPSMRYSFITALMMLLALAVKYQELSKISPWTKQPVFGWMLAFLLLHFIAFFYALDPDAHSRFTDYFWRLVVVMLVAYKLLNTERLLNIAIWVYLLGAAYVGYYGHSMGRDNRGRLSGIGMIDTSTDSNLAAAALVPAVVLLLYYAWQGNWKTRAVVFVCSAFVVNVLVLLNSRGAFLGVLAGCSLFVFFMLFSRIQKARQRMAAVGIVIAGLSGALYLTDESFWNRMQTLQADEQGQRGGDGRGRMHFWFGTFDMIKDYPLGMGVGGYSTVSAIYLDPTKTNYTIERRVPHSTWFQVLGDFGWLGLFVFVGMLLSVFRISHKTKKYMIKQGRPEIYHKILALECGLIGFLAAATFIDRARAEILFWMILFLASSSNVYYLQHKAKTAAAAAGNALGRLAPAGMPEQPGEGKAVSRPAPRGPVTKASLRKQLQSQQQLANHGSRE</sequence>
<dbReference type="EMBL" id="FNRM01000004">
    <property type="protein sequence ID" value="SEA58326.1"/>
    <property type="molecule type" value="Genomic_DNA"/>
</dbReference>
<evidence type="ECO:0000256" key="2">
    <source>
        <dbReference type="ARBA" id="ARBA00022692"/>
    </source>
</evidence>
<name>A0A1H4CD72_ALKAM</name>
<evidence type="ECO:0000256" key="5">
    <source>
        <dbReference type="SAM" id="MobiDB-lite"/>
    </source>
</evidence>
<feature type="transmembrane region" description="Helical" evidence="6">
    <location>
        <begin position="177"/>
        <end position="194"/>
    </location>
</feature>
<feature type="transmembrane region" description="Helical" evidence="6">
    <location>
        <begin position="411"/>
        <end position="428"/>
    </location>
</feature>
<feature type="transmembrane region" description="Helical" evidence="6">
    <location>
        <begin position="349"/>
        <end position="367"/>
    </location>
</feature>
<evidence type="ECO:0000256" key="4">
    <source>
        <dbReference type="ARBA" id="ARBA00023136"/>
    </source>
</evidence>
<dbReference type="STRING" id="152573.SAMN04488051_104104"/>
<reference evidence="8 9" key="1">
    <citation type="submission" date="2016-10" db="EMBL/GenBank/DDBJ databases">
        <authorList>
            <person name="de Groot N.N."/>
        </authorList>
    </citation>
    <scope>NUCLEOTIDE SEQUENCE [LARGE SCALE GENOMIC DNA]</scope>
    <source>
        <strain evidence="8 9">CGMCC 1.3430</strain>
    </source>
</reference>
<keyword evidence="9" id="KW-1185">Reference proteome</keyword>
<feature type="compositionally biased region" description="Low complexity" evidence="5">
    <location>
        <begin position="472"/>
        <end position="486"/>
    </location>
</feature>
<dbReference type="Proteomes" id="UP000198773">
    <property type="component" value="Unassembled WGS sequence"/>
</dbReference>
<dbReference type="PANTHER" id="PTHR37422:SF13">
    <property type="entry name" value="LIPOPOLYSACCHARIDE BIOSYNTHESIS PROTEIN PA4999-RELATED"/>
    <property type="match status" value="1"/>
</dbReference>
<feature type="transmembrane region" description="Helical" evidence="6">
    <location>
        <begin position="7"/>
        <end position="31"/>
    </location>
</feature>
<keyword evidence="8" id="KW-0436">Ligase</keyword>
<feature type="transmembrane region" description="Helical" evidence="6">
    <location>
        <begin position="224"/>
        <end position="243"/>
    </location>
</feature>
<comment type="subcellular location">
    <subcellularLocation>
        <location evidence="1">Membrane</location>
        <topology evidence="1">Multi-pass membrane protein</topology>
    </subcellularLocation>
</comment>
<feature type="region of interest" description="Disordered" evidence="5">
    <location>
        <begin position="448"/>
        <end position="492"/>
    </location>
</feature>
<feature type="transmembrane region" description="Helical" evidence="6">
    <location>
        <begin position="133"/>
        <end position="152"/>
    </location>
</feature>
<evidence type="ECO:0000313" key="8">
    <source>
        <dbReference type="EMBL" id="SEA58326.1"/>
    </source>
</evidence>
<accession>A0A1H4CD72</accession>
<protein>
    <submittedName>
        <fullName evidence="8">O-antigen ligase</fullName>
    </submittedName>
</protein>
<keyword evidence="3 6" id="KW-1133">Transmembrane helix</keyword>
<dbReference type="Pfam" id="PF04932">
    <property type="entry name" value="Wzy_C"/>
    <property type="match status" value="1"/>
</dbReference>
<dbReference type="PANTHER" id="PTHR37422">
    <property type="entry name" value="TEICHURONIC ACID BIOSYNTHESIS PROTEIN TUAE"/>
    <property type="match status" value="1"/>
</dbReference>
<evidence type="ECO:0000256" key="6">
    <source>
        <dbReference type="SAM" id="Phobius"/>
    </source>
</evidence>
<dbReference type="GO" id="GO:0016020">
    <property type="term" value="C:membrane"/>
    <property type="evidence" value="ECO:0007669"/>
    <property type="project" value="UniProtKB-SubCell"/>
</dbReference>
<evidence type="ECO:0000259" key="7">
    <source>
        <dbReference type="Pfam" id="PF04932"/>
    </source>
</evidence>
<dbReference type="InterPro" id="IPR051533">
    <property type="entry name" value="WaaL-like"/>
</dbReference>
<dbReference type="AlphaFoldDB" id="A0A1H4CD72"/>
<evidence type="ECO:0000256" key="1">
    <source>
        <dbReference type="ARBA" id="ARBA00004141"/>
    </source>
</evidence>
<feature type="transmembrane region" description="Helical" evidence="6">
    <location>
        <begin position="51"/>
        <end position="71"/>
    </location>
</feature>
<dbReference type="GO" id="GO:0016874">
    <property type="term" value="F:ligase activity"/>
    <property type="evidence" value="ECO:0007669"/>
    <property type="project" value="UniProtKB-KW"/>
</dbReference>
<feature type="domain" description="O-antigen ligase-related" evidence="7">
    <location>
        <begin position="209"/>
        <end position="358"/>
    </location>
</feature>
<dbReference type="RefSeq" id="WP_245785682.1">
    <property type="nucleotide sequence ID" value="NZ_FNRM01000004.1"/>
</dbReference>
<proteinExistence type="predicted"/>